<dbReference type="InterPro" id="IPR013087">
    <property type="entry name" value="Znf_C2H2_type"/>
</dbReference>
<name>A0ABW8X195_9CYAN</name>
<evidence type="ECO:0000259" key="1">
    <source>
        <dbReference type="PROSITE" id="PS50157"/>
    </source>
</evidence>
<organism evidence="2 3">
    <name type="scientific">Scytonema tolypothrichoides VB-61278_2</name>
    <dbReference type="NCBI Taxonomy" id="3232314"/>
    <lineage>
        <taxon>Bacteria</taxon>
        <taxon>Bacillati</taxon>
        <taxon>Cyanobacteriota</taxon>
        <taxon>Cyanophyceae</taxon>
        <taxon>Nostocales</taxon>
        <taxon>Scytonemataceae</taxon>
        <taxon>Scytonema</taxon>
    </lineage>
</organism>
<keyword evidence="3" id="KW-1185">Reference proteome</keyword>
<gene>
    <name evidence="2" type="ORF">AB0759_41535</name>
</gene>
<sequence length="131" mass="14988">MTQKITCPNPDCNYHFQESSQIIRHGKDRHGNQRWLCKHCNRTFVHIPDVPPPSWQRKKARKGLKSKRGQPEIYDEVKTKQTLSLTPTAVQGLDKIAESLDISRSELVERIGRGIISLTVDAKIQDNCPET</sequence>
<dbReference type="Proteomes" id="UP001628874">
    <property type="component" value="Unassembled WGS sequence"/>
</dbReference>
<dbReference type="Gene3D" id="3.30.160.60">
    <property type="entry name" value="Classic Zinc Finger"/>
    <property type="match status" value="1"/>
</dbReference>
<dbReference type="RefSeq" id="WP_408019987.1">
    <property type="nucleotide sequence ID" value="NZ_JBFQGM010000035.1"/>
</dbReference>
<dbReference type="EMBL" id="JBFQGM010000035">
    <property type="protein sequence ID" value="MFL9467072.1"/>
    <property type="molecule type" value="Genomic_DNA"/>
</dbReference>
<reference evidence="2 3" key="1">
    <citation type="submission" date="2024-07" db="EMBL/GenBank/DDBJ databases">
        <authorList>
            <person name="Tripathy S."/>
        </authorList>
    </citation>
    <scope>NUCLEOTIDE SEQUENCE [LARGE SCALE GENOMIC DNA]</scope>
    <source>
        <strain evidence="2 3">VB-61278_2</strain>
    </source>
</reference>
<accession>A0ABW8X195</accession>
<evidence type="ECO:0000313" key="3">
    <source>
        <dbReference type="Proteomes" id="UP001628874"/>
    </source>
</evidence>
<proteinExistence type="predicted"/>
<dbReference type="PROSITE" id="PS00028">
    <property type="entry name" value="ZINC_FINGER_C2H2_1"/>
    <property type="match status" value="1"/>
</dbReference>
<feature type="domain" description="C2H2-type" evidence="1">
    <location>
        <begin position="5"/>
        <end position="35"/>
    </location>
</feature>
<comment type="caution">
    <text evidence="2">The sequence shown here is derived from an EMBL/GenBank/DDBJ whole genome shotgun (WGS) entry which is preliminary data.</text>
</comment>
<evidence type="ECO:0000313" key="2">
    <source>
        <dbReference type="EMBL" id="MFL9467072.1"/>
    </source>
</evidence>
<protein>
    <recommendedName>
        <fullName evidence="1">C2H2-type domain-containing protein</fullName>
    </recommendedName>
</protein>
<dbReference type="PROSITE" id="PS50157">
    <property type="entry name" value="ZINC_FINGER_C2H2_2"/>
    <property type="match status" value="1"/>
</dbReference>